<feature type="short sequence motif" description="GXWXGXG" evidence="1">
    <location>
        <begin position="110"/>
        <end position="116"/>
    </location>
</feature>
<proteinExistence type="inferred from homology"/>
<feature type="domain" description="THAP4-like heme-binding" evidence="2">
    <location>
        <begin position="103"/>
        <end position="252"/>
    </location>
</feature>
<dbReference type="EC" id="5.99.-.-" evidence="1"/>
<comment type="function">
    <text evidence="1">Heme-binding protein able to scavenge peroxynitrite and to protect free L-tyrosine against peroxynitrite-mediated nitration, by acting as a peroxynitrite isomerase that converts peroxynitrite to nitrate. Therefore, this protein likely plays a role in peroxynitrite sensing and in the detoxification of reactive nitrogen and oxygen species (RNS and ROS, respectively). Is able to bind nitric oxide (NO) in vitro, but may act as a sensor of peroxynitrite levels in vivo.</text>
</comment>
<reference evidence="3" key="1">
    <citation type="submission" date="2020-07" db="EMBL/GenBank/DDBJ databases">
        <authorList>
            <person name="Tarantini F.S."/>
            <person name="Hong K.W."/>
            <person name="Chan K.G."/>
        </authorList>
    </citation>
    <scope>NUCLEOTIDE SEQUENCE</scope>
    <source>
        <strain evidence="3">32-07</strain>
    </source>
</reference>
<comment type="pathway">
    <text evidence="1">Nitrogen metabolism.</text>
</comment>
<evidence type="ECO:0000256" key="1">
    <source>
        <dbReference type="HAMAP-Rule" id="MF_01297"/>
    </source>
</evidence>
<feature type="binding site" evidence="1">
    <location>
        <position position="122"/>
    </location>
    <ligand>
        <name>heme b</name>
        <dbReference type="ChEBI" id="CHEBI:60344"/>
    </ligand>
</feature>
<protein>
    <recommendedName>
        <fullName evidence="1">Peroxynitrite isomerase</fullName>
        <ecNumber evidence="1">5.99.-.-</ecNumber>
    </recommendedName>
    <alternativeName>
        <fullName evidence="1">Ferric nitrobindin</fullName>
        <shortName evidence="1">Nb(III)</shortName>
    </alternativeName>
</protein>
<keyword evidence="1" id="KW-0349">Heme</keyword>
<comment type="cofactor">
    <cofactor evidence="1">
        <name>heme b</name>
        <dbReference type="ChEBI" id="CHEBI:60344"/>
    </cofactor>
    <text evidence="1">Binds 1 heme b group per subunit, that coordinates a highly solvent-exposed Fe(III) atom.</text>
</comment>
<dbReference type="Proteomes" id="UP001049518">
    <property type="component" value="Chromosome"/>
</dbReference>
<comment type="catalytic activity">
    <reaction evidence="1">
        <text>peroxynitrite = nitrate</text>
        <dbReference type="Rhea" id="RHEA:63116"/>
        <dbReference type="ChEBI" id="CHEBI:17632"/>
        <dbReference type="ChEBI" id="CHEBI:25941"/>
    </reaction>
</comment>
<dbReference type="Pfam" id="PF08768">
    <property type="entry name" value="THAP4_heme-bd"/>
    <property type="match status" value="1"/>
</dbReference>
<comment type="similarity">
    <text evidence="1">Belongs to the nitrobindin family.</text>
</comment>
<dbReference type="SUPFAM" id="SSF50814">
    <property type="entry name" value="Lipocalins"/>
    <property type="match status" value="1"/>
</dbReference>
<keyword evidence="1" id="KW-0408">Iron</keyword>
<keyword evidence="1" id="KW-0479">Metal-binding</keyword>
<feature type="binding site" evidence="1">
    <location>
        <position position="214"/>
    </location>
    <ligand>
        <name>heme b</name>
        <dbReference type="ChEBI" id="CHEBI:60344"/>
    </ligand>
</feature>
<dbReference type="EMBL" id="CP059572">
    <property type="protein sequence ID" value="QXJ23387.1"/>
    <property type="molecule type" value="Genomic_DNA"/>
</dbReference>
<dbReference type="CDD" id="cd07828">
    <property type="entry name" value="lipocalin_heme-bd-THAP4-like"/>
    <property type="match status" value="1"/>
</dbReference>
<gene>
    <name evidence="3" type="ORF">AGRA3207_004534</name>
</gene>
<evidence type="ECO:0000313" key="3">
    <source>
        <dbReference type="EMBL" id="QXJ23387.1"/>
    </source>
</evidence>
<sequence>MTRFILGSTFGETSSIPPQRAFSSVVLHPPRKAAFSRGEKGVRRTLKNLDLHYPGPFSEALECVSEARVREDGHFLATGKTGETVDEGNDAGRAGAAPHPWIRPVLPYLGRWRGRGEGGYPTLDRGFAYEQEIDISHDGRPFVRYEARAWLLDDDGEVLRPSGREVGWWRVTPDGYMEALLAHPTGIIETYLGRASGAEVDMTTKDVLRTPMAKQVDAARRRYAVEGDELGYVHDLAAVGTELTRHLSARLRLVGS</sequence>
<dbReference type="HAMAP" id="MF_01297">
    <property type="entry name" value="nitrobindin"/>
    <property type="match status" value="1"/>
</dbReference>
<evidence type="ECO:0000313" key="4">
    <source>
        <dbReference type="Proteomes" id="UP001049518"/>
    </source>
</evidence>
<dbReference type="PANTHER" id="PTHR15854:SF4">
    <property type="entry name" value="PEROXYNITRITE ISOMERASE THAP4"/>
    <property type="match status" value="1"/>
</dbReference>
<evidence type="ECO:0000259" key="2">
    <source>
        <dbReference type="Pfam" id="PF08768"/>
    </source>
</evidence>
<dbReference type="InterPro" id="IPR045165">
    <property type="entry name" value="Nitrobindin"/>
</dbReference>
<keyword evidence="1" id="KW-0413">Isomerase</keyword>
<comment type="domain">
    <text evidence="1">Forms a 10-stranded antiparallel beta-barrel structure able to accommodate a hydrophobic ligand in its interior. In fact, this fold hosts the heme group, which is located in a wide surface cleft.</text>
</comment>
<organism evidence="3 4">
    <name type="scientific">Actinomadura graeca</name>
    <dbReference type="NCBI Taxonomy" id="2750812"/>
    <lineage>
        <taxon>Bacteria</taxon>
        <taxon>Bacillati</taxon>
        <taxon>Actinomycetota</taxon>
        <taxon>Actinomycetes</taxon>
        <taxon>Streptosporangiales</taxon>
        <taxon>Thermomonosporaceae</taxon>
        <taxon>Actinomadura</taxon>
    </lineage>
</organism>
<accession>A0ABX8QXD2</accession>
<name>A0ABX8QXD2_9ACTN</name>
<feature type="binding site" description="axial binding residue" evidence="1">
    <location>
        <position position="246"/>
    </location>
    <ligand>
        <name>heme b</name>
        <dbReference type="ChEBI" id="CHEBI:60344"/>
    </ligand>
    <ligandPart>
        <name>Fe</name>
        <dbReference type="ChEBI" id="CHEBI:18248"/>
    </ligandPart>
</feature>
<keyword evidence="4" id="KW-1185">Reference proteome</keyword>
<dbReference type="InterPro" id="IPR012674">
    <property type="entry name" value="Calycin"/>
</dbReference>
<dbReference type="PANTHER" id="PTHR15854">
    <property type="entry name" value="THAP4 PROTEIN"/>
    <property type="match status" value="1"/>
</dbReference>
<dbReference type="Gene3D" id="2.40.128.20">
    <property type="match status" value="1"/>
</dbReference>
<dbReference type="InterPro" id="IPR014878">
    <property type="entry name" value="THAP4-like_heme-bd"/>
</dbReference>
<dbReference type="InterPro" id="IPR022939">
    <property type="entry name" value="Nb(III)_bact/plant"/>
</dbReference>